<gene>
    <name evidence="2" type="ORF">M441DRAFT_234731</name>
</gene>
<organism evidence="2 3">
    <name type="scientific">Trichoderma asperellum (strain ATCC 204424 / CBS 433.97 / NBRC 101777)</name>
    <dbReference type="NCBI Taxonomy" id="1042311"/>
    <lineage>
        <taxon>Eukaryota</taxon>
        <taxon>Fungi</taxon>
        <taxon>Dikarya</taxon>
        <taxon>Ascomycota</taxon>
        <taxon>Pezizomycotina</taxon>
        <taxon>Sordariomycetes</taxon>
        <taxon>Hypocreomycetidae</taxon>
        <taxon>Hypocreales</taxon>
        <taxon>Hypocreaceae</taxon>
        <taxon>Trichoderma</taxon>
    </lineage>
</organism>
<reference evidence="2 3" key="1">
    <citation type="submission" date="2016-07" db="EMBL/GenBank/DDBJ databases">
        <title>Multiple horizontal gene transfer events from other fungi enriched the ability of initially mycotrophic Trichoderma (Ascomycota) to feed on dead plant biomass.</title>
        <authorList>
            <consortium name="DOE Joint Genome Institute"/>
            <person name="Aerts A."/>
            <person name="Atanasova L."/>
            <person name="Chenthamara K."/>
            <person name="Zhang J."/>
            <person name="Grujic M."/>
            <person name="Henrissat B."/>
            <person name="Kuo A."/>
            <person name="Salamov A."/>
            <person name="Lipzen A."/>
            <person name="Labutti K."/>
            <person name="Barry K."/>
            <person name="Miao Y."/>
            <person name="Rahimi M.J."/>
            <person name="Shen Q."/>
            <person name="Grigoriev I.V."/>
            <person name="Kubicek C.P."/>
            <person name="Druzhinina I.S."/>
        </authorList>
    </citation>
    <scope>NUCLEOTIDE SEQUENCE [LARGE SCALE GENOMIC DNA]</scope>
    <source>
        <strain evidence="2 3">CBS 433.97</strain>
    </source>
</reference>
<evidence type="ECO:0000256" key="1">
    <source>
        <dbReference type="SAM" id="MobiDB-lite"/>
    </source>
</evidence>
<evidence type="ECO:0000313" key="2">
    <source>
        <dbReference type="EMBL" id="PTB38514.1"/>
    </source>
</evidence>
<proteinExistence type="predicted"/>
<accession>A0A2T3Z135</accession>
<keyword evidence="3" id="KW-1185">Reference proteome</keyword>
<protein>
    <submittedName>
        <fullName evidence="2">Uncharacterized protein</fullName>
    </submittedName>
</protein>
<dbReference type="Proteomes" id="UP000240493">
    <property type="component" value="Unassembled WGS sequence"/>
</dbReference>
<sequence>MLHQLSSLALEVTSTYRRYSKTSHLHHTRLTTDIGCGTLTPAKELSSQEICGPQSFCRSNSKRPTHKSDAAHHRMNFVPFQILSPGEPRCWKSTEYEECETAHSLAEPKEERKNPIKRPSEIHHTNYTLKPTKSSPFWPLIKYAFFHVPGTALKAKDETDNPK</sequence>
<name>A0A2T3Z135_TRIA4</name>
<evidence type="ECO:0000313" key="3">
    <source>
        <dbReference type="Proteomes" id="UP000240493"/>
    </source>
</evidence>
<dbReference type="EMBL" id="KZ679265">
    <property type="protein sequence ID" value="PTB38514.1"/>
    <property type="molecule type" value="Genomic_DNA"/>
</dbReference>
<feature type="compositionally biased region" description="Basic and acidic residues" evidence="1">
    <location>
        <begin position="106"/>
        <end position="124"/>
    </location>
</feature>
<feature type="region of interest" description="Disordered" evidence="1">
    <location>
        <begin position="101"/>
        <end position="128"/>
    </location>
</feature>
<dbReference type="AlphaFoldDB" id="A0A2T3Z135"/>